<dbReference type="EMBL" id="BOOA01000077">
    <property type="protein sequence ID" value="GIH28290.1"/>
    <property type="molecule type" value="Genomic_DNA"/>
</dbReference>
<proteinExistence type="predicted"/>
<name>A0A919QIZ0_9ACTN</name>
<dbReference type="Proteomes" id="UP000640052">
    <property type="component" value="Unassembled WGS sequence"/>
</dbReference>
<sequence length="156" mass="16732">MPRSNRSLLVRLGATLLAAVLVAGVALAVVDRRETEPTAAEAGETLKTHILTLLNEVFAQNIQITDAGGKDIPCPDDRVKRTFAATGLDSAEQTQPRTLNLQMLSALNEFADYEMTGPGDQQFSVVSENTKTSLHLNSSENGRYAVSGETDCLNPS</sequence>
<reference evidence="1" key="1">
    <citation type="submission" date="2021-01" db="EMBL/GenBank/DDBJ databases">
        <title>Whole genome shotgun sequence of Acrocarpospora phusangensis NBRC 108782.</title>
        <authorList>
            <person name="Komaki H."/>
            <person name="Tamura T."/>
        </authorList>
    </citation>
    <scope>NUCLEOTIDE SEQUENCE</scope>
    <source>
        <strain evidence="1">NBRC 108782</strain>
    </source>
</reference>
<dbReference type="RefSeq" id="WP_204044913.1">
    <property type="nucleotide sequence ID" value="NZ_BOOA01000077.1"/>
</dbReference>
<evidence type="ECO:0000313" key="2">
    <source>
        <dbReference type="Proteomes" id="UP000640052"/>
    </source>
</evidence>
<dbReference type="AlphaFoldDB" id="A0A919QIZ0"/>
<accession>A0A919QIZ0</accession>
<evidence type="ECO:0000313" key="1">
    <source>
        <dbReference type="EMBL" id="GIH28290.1"/>
    </source>
</evidence>
<organism evidence="1 2">
    <name type="scientific">Acrocarpospora phusangensis</name>
    <dbReference type="NCBI Taxonomy" id="1070424"/>
    <lineage>
        <taxon>Bacteria</taxon>
        <taxon>Bacillati</taxon>
        <taxon>Actinomycetota</taxon>
        <taxon>Actinomycetes</taxon>
        <taxon>Streptosporangiales</taxon>
        <taxon>Streptosporangiaceae</taxon>
        <taxon>Acrocarpospora</taxon>
    </lineage>
</organism>
<comment type="caution">
    <text evidence="1">The sequence shown here is derived from an EMBL/GenBank/DDBJ whole genome shotgun (WGS) entry which is preliminary data.</text>
</comment>
<keyword evidence="2" id="KW-1185">Reference proteome</keyword>
<protein>
    <submittedName>
        <fullName evidence="1">Uncharacterized protein</fullName>
    </submittedName>
</protein>
<gene>
    <name evidence="1" type="ORF">Aph01nite_66000</name>
</gene>